<feature type="domain" description="Phage tail tape measure protein" evidence="2">
    <location>
        <begin position="70"/>
        <end position="252"/>
    </location>
</feature>
<dbReference type="NCBIfam" id="TIGR01760">
    <property type="entry name" value="tape_meas_TP901"/>
    <property type="match status" value="1"/>
</dbReference>
<dbReference type="PANTHER" id="PTHR37813:SF1">
    <property type="entry name" value="FELS-2 PROPHAGE PROTEIN"/>
    <property type="match status" value="1"/>
</dbReference>
<dbReference type="AlphaFoldDB" id="A0A502J6W5"/>
<dbReference type="Proteomes" id="UP000319432">
    <property type="component" value="Plasmid p1821L02"/>
</dbReference>
<evidence type="ECO:0000313" key="3">
    <source>
        <dbReference type="EMBL" id="QDX91113.1"/>
    </source>
</evidence>
<dbReference type="EMBL" id="CP033462">
    <property type="protein sequence ID" value="QDX91113.1"/>
    <property type="molecule type" value="Genomic_DNA"/>
</dbReference>
<reference evidence="3 4" key="1">
    <citation type="submission" date="2018-11" db="EMBL/GenBank/DDBJ databases">
        <title>Phylogenetic determinants of toxin gene distribution in genomes of Brevibacillus laterosporus.</title>
        <authorList>
            <person name="Glare T.R."/>
            <person name="Durrant A."/>
            <person name="Berry C."/>
            <person name="Palma L."/>
            <person name="Ormskirk M."/>
            <person name="Cox M.O."/>
        </authorList>
    </citation>
    <scope>NUCLEOTIDE SEQUENCE [LARGE SCALE GENOMIC DNA]</scope>
    <source>
        <strain evidence="3 4">1821L</strain>
        <plasmid evidence="3 4">p1821L02</plasmid>
    </source>
</reference>
<keyword evidence="4" id="KW-1185">Reference proteome</keyword>
<keyword evidence="1" id="KW-1188">Viral release from host cell</keyword>
<name>A0A502J6W5_BRELA</name>
<geneLocation type="plasmid" evidence="3 4">
    <name>p1821L02</name>
</geneLocation>
<dbReference type="Pfam" id="PF10145">
    <property type="entry name" value="PhageMin_Tail"/>
    <property type="match status" value="1"/>
</dbReference>
<dbReference type="PANTHER" id="PTHR37813">
    <property type="entry name" value="FELS-2 PROPHAGE PROTEIN"/>
    <property type="match status" value="1"/>
</dbReference>
<gene>
    <name evidence="3" type="ORF">EEL30_00885</name>
</gene>
<sequence length="964" mass="104910">MDRATQETQKKMEYFKNLGWVGASIGAAGAAGLYALQKLADKAGDVQMQLIQLGGVYGLNLDDSQLVDLEKKAQDLSQQTLFSQKEVLGIDLELAHAGISKDVLNDVLKESTYLAEIEVGMGKSGSAERSAYNFARMAEDAGITNDLKRMQEFADTMNRVINVTHASSESLGESFKYSMPVVKHLGWTEQDNLLATAMAARAGVEGSMAGTHIKDFAERVNPFKYLNTKGGQKQLAAMAEAGLLEGIKEVTSKGGAKKIVGFDNAALLEDKNHIKSYAEMIDILHNKYEVFKKKSSNSTKFISQTSADDLKKIQESAKSMTGKAFSGGDLEWAAMMNHIFGEQGQDFAIISSHTEMFQKLKGQMEQQKHLHDQIDTIRQSFVGQKHVASGQLETIGLQIGKPIMEMVIPAFNVLTETLAKVIKYLDDNPAVTKFMTTMAMGTSIFLILSGAVLVTVSAFKGMQLALQMMGIGFRSILFWGGGITLAIGAIAGAAYLIYENWDTLKPYAEAVWKGIKESISPVVDWLKVNVVPVFKAVGDSLEEQFKRIEGWISTNKGKIESFLGFTRKSEKVGNDPEGKETLSWKPPGWLKTAGGIGALFIGGKALDKTVSTLSKLRGVMSAVGRIGGPVKFFAAWVQGKVELKLFGGLLTKTFGLLKKIPGVSGITRIGTAFFAVGKRMIGIFPIITRFGGLFARIMGSNAKLIGIGLLQIAKLGGSFTWLAARALWMGGRFALAWIIGLGPVAWIIAGVTALVVAGIVAWNTNFLGFRDKMTALWQYIKEKASAVWDWLSSLPSEAVQWGENLMKMLAQGITNGIAWVQKSVEDVSETVKNFIGWSSPTKKGPASKSDKWAPNLMKMLSSGITDYLPHLESAAGSVADTLRRNLNGSIEVQPNLNSRISQNKSSGYSDKTQLPDLHFNIYQQPGEDSEALVKRIKREVMNELGRSTQRANMTMGRGAFGGIN</sequence>
<dbReference type="OrthoDB" id="28713at2"/>
<organism evidence="3 4">
    <name type="scientific">Brevibacillus laterosporus</name>
    <name type="common">Bacillus laterosporus</name>
    <dbReference type="NCBI Taxonomy" id="1465"/>
    <lineage>
        <taxon>Bacteria</taxon>
        <taxon>Bacillati</taxon>
        <taxon>Bacillota</taxon>
        <taxon>Bacilli</taxon>
        <taxon>Bacillales</taxon>
        <taxon>Paenibacillaceae</taxon>
        <taxon>Brevibacillus</taxon>
    </lineage>
</organism>
<keyword evidence="3" id="KW-0614">Plasmid</keyword>
<evidence type="ECO:0000259" key="2">
    <source>
        <dbReference type="Pfam" id="PF10145"/>
    </source>
</evidence>
<accession>A0A502J6W5</accession>
<protein>
    <submittedName>
        <fullName evidence="3">Phage tail tape measure protein</fullName>
    </submittedName>
</protein>
<dbReference type="InterPro" id="IPR010090">
    <property type="entry name" value="Phage_tape_meas"/>
</dbReference>
<proteinExistence type="predicted"/>
<evidence type="ECO:0000313" key="4">
    <source>
        <dbReference type="Proteomes" id="UP000319432"/>
    </source>
</evidence>
<evidence type="ECO:0000256" key="1">
    <source>
        <dbReference type="ARBA" id="ARBA00022612"/>
    </source>
</evidence>